<dbReference type="GO" id="GO:0003743">
    <property type="term" value="F:translation initiation factor activity"/>
    <property type="evidence" value="ECO:0007669"/>
    <property type="project" value="UniProtKB-KW"/>
</dbReference>
<evidence type="ECO:0000313" key="5">
    <source>
        <dbReference type="Proteomes" id="UP001558652"/>
    </source>
</evidence>
<sequence length="390" mass="45477">MLYKNKKQETTEIEKGLSFWTPLLLNARKICFQASSEEMYSRLYTELFVCLNCVDKRNCQSENILELDFFQIMVRKCQLLFNFYVLALAEPQTPDGEEVYRKMRIKAVGFMKFASELYNKGVLMDGCMTEMLECLYLENVECAAKILATAGPHIEKAIFLPDSFHLKEIWNKSWGWMWRLAFDPECYPENRLRFMAQDLNELAINNWQPRPVMADSAPMHFKQLYDKQCKMTLQEAVAEESRRMMLANLEETLFHVLKAPHFPRSVIPQWIESHLQGVNVEDLVYALVRAIIRDRWESDCAIDGDSILLLKQYTCHNRDLEAVLIEAVRDLMAPYNEEIDRNLSVVLDRLYSERVVVDQSVVQWSKRFPSDGAFDIALWLANTDPHPVAA</sequence>
<keyword evidence="5" id="KW-1185">Reference proteome</keyword>
<dbReference type="PANTHER" id="PTHR23253:SF9">
    <property type="entry name" value="EUKARYOTIC TRANSLATION INITIATION FACTOR 4 GAMMA 2"/>
    <property type="match status" value="1"/>
</dbReference>
<gene>
    <name evidence="4" type="ORF">AAG570_004884</name>
</gene>
<dbReference type="AlphaFoldDB" id="A0ABD0Y1C1"/>
<dbReference type="SUPFAM" id="SSF48371">
    <property type="entry name" value="ARM repeat"/>
    <property type="match status" value="1"/>
</dbReference>
<evidence type="ECO:0000256" key="1">
    <source>
        <dbReference type="ARBA" id="ARBA00005775"/>
    </source>
</evidence>
<dbReference type="EMBL" id="JBFDAA010000017">
    <property type="protein sequence ID" value="KAL1116410.1"/>
    <property type="molecule type" value="Genomic_DNA"/>
</dbReference>
<organism evidence="4 5">
    <name type="scientific">Ranatra chinensis</name>
    <dbReference type="NCBI Taxonomy" id="642074"/>
    <lineage>
        <taxon>Eukaryota</taxon>
        <taxon>Metazoa</taxon>
        <taxon>Ecdysozoa</taxon>
        <taxon>Arthropoda</taxon>
        <taxon>Hexapoda</taxon>
        <taxon>Insecta</taxon>
        <taxon>Pterygota</taxon>
        <taxon>Neoptera</taxon>
        <taxon>Paraneoptera</taxon>
        <taxon>Hemiptera</taxon>
        <taxon>Heteroptera</taxon>
        <taxon>Panheteroptera</taxon>
        <taxon>Nepomorpha</taxon>
        <taxon>Nepidae</taxon>
        <taxon>Ranatrinae</taxon>
        <taxon>Ranatra</taxon>
    </lineage>
</organism>
<evidence type="ECO:0000256" key="2">
    <source>
        <dbReference type="ARBA" id="ARBA00022540"/>
    </source>
</evidence>
<evidence type="ECO:0000256" key="3">
    <source>
        <dbReference type="ARBA" id="ARBA00022917"/>
    </source>
</evidence>
<dbReference type="PANTHER" id="PTHR23253">
    <property type="entry name" value="EUKARYOTIC TRANSLATION INITIATION FACTOR 4 GAMMA"/>
    <property type="match status" value="1"/>
</dbReference>
<reference evidence="4 5" key="1">
    <citation type="submission" date="2024-07" db="EMBL/GenBank/DDBJ databases">
        <title>Chromosome-level genome assembly of the water stick insect Ranatra chinensis (Heteroptera: Nepidae).</title>
        <authorList>
            <person name="Liu X."/>
        </authorList>
    </citation>
    <scope>NUCLEOTIDE SEQUENCE [LARGE SCALE GENOMIC DNA]</scope>
    <source>
        <strain evidence="4">Cailab_2021Rc</strain>
        <tissue evidence="4">Muscle</tissue>
    </source>
</reference>
<dbReference type="Gene3D" id="1.25.40.180">
    <property type="match status" value="1"/>
</dbReference>
<keyword evidence="2" id="KW-0396">Initiation factor</keyword>
<protein>
    <submittedName>
        <fullName evidence="4">Uncharacterized protein</fullName>
    </submittedName>
</protein>
<comment type="similarity">
    <text evidence="1">Belongs to the eukaryotic initiation factor 4G family.</text>
</comment>
<proteinExistence type="inferred from homology"/>
<comment type="caution">
    <text evidence="4">The sequence shown here is derived from an EMBL/GenBank/DDBJ whole genome shotgun (WGS) entry which is preliminary data.</text>
</comment>
<dbReference type="Proteomes" id="UP001558652">
    <property type="component" value="Unassembled WGS sequence"/>
</dbReference>
<name>A0ABD0Y1C1_9HEMI</name>
<keyword evidence="3" id="KW-0648">Protein biosynthesis</keyword>
<evidence type="ECO:0000313" key="4">
    <source>
        <dbReference type="EMBL" id="KAL1116410.1"/>
    </source>
</evidence>
<dbReference type="InterPro" id="IPR016024">
    <property type="entry name" value="ARM-type_fold"/>
</dbReference>
<accession>A0ABD0Y1C1</accession>